<evidence type="ECO:0000313" key="3">
    <source>
        <dbReference type="Proteomes" id="UP000695000"/>
    </source>
</evidence>
<dbReference type="GeneID" id="108566951"/>
<organism evidence="3 4">
    <name type="scientific">Nicrophorus vespilloides</name>
    <name type="common">Boreal carrion beetle</name>
    <dbReference type="NCBI Taxonomy" id="110193"/>
    <lineage>
        <taxon>Eukaryota</taxon>
        <taxon>Metazoa</taxon>
        <taxon>Ecdysozoa</taxon>
        <taxon>Arthropoda</taxon>
        <taxon>Hexapoda</taxon>
        <taxon>Insecta</taxon>
        <taxon>Pterygota</taxon>
        <taxon>Neoptera</taxon>
        <taxon>Endopterygota</taxon>
        <taxon>Coleoptera</taxon>
        <taxon>Polyphaga</taxon>
        <taxon>Staphyliniformia</taxon>
        <taxon>Silphidae</taxon>
        <taxon>Nicrophorinae</taxon>
        <taxon>Nicrophorus</taxon>
    </lineage>
</organism>
<dbReference type="PROSITE" id="PS51465">
    <property type="entry name" value="KAZAL_2"/>
    <property type="match status" value="6"/>
</dbReference>
<evidence type="ECO:0000259" key="2">
    <source>
        <dbReference type="PROSITE" id="PS51465"/>
    </source>
</evidence>
<feature type="domain" description="Kazal-like" evidence="2">
    <location>
        <begin position="248"/>
        <end position="292"/>
    </location>
</feature>
<dbReference type="SUPFAM" id="SSF100895">
    <property type="entry name" value="Kazal-type serine protease inhibitors"/>
    <property type="match status" value="6"/>
</dbReference>
<dbReference type="Gene3D" id="3.30.60.30">
    <property type="match status" value="6"/>
</dbReference>
<dbReference type="InterPro" id="IPR053265">
    <property type="entry name" value="Serpin"/>
</dbReference>
<dbReference type="Pfam" id="PF07648">
    <property type="entry name" value="Kazal_2"/>
    <property type="match status" value="2"/>
</dbReference>
<dbReference type="PANTHER" id="PTHR21131:SF0">
    <property type="entry name" value="GEO10195P1-RELATED"/>
    <property type="match status" value="1"/>
</dbReference>
<dbReference type="GO" id="GO:0004867">
    <property type="term" value="F:serine-type endopeptidase inhibitor activity"/>
    <property type="evidence" value="ECO:0007669"/>
    <property type="project" value="UniProtKB-KW"/>
</dbReference>
<dbReference type="PANTHER" id="PTHR21131">
    <property type="entry name" value="SERINE-TYPE ENDOPEPTIDASE INHIBITOR"/>
    <property type="match status" value="1"/>
</dbReference>
<evidence type="ECO:0000256" key="1">
    <source>
        <dbReference type="SAM" id="SignalP"/>
    </source>
</evidence>
<dbReference type="SMART" id="SM00280">
    <property type="entry name" value="KAZAL"/>
    <property type="match status" value="6"/>
</dbReference>
<keyword evidence="4" id="KW-0722">Serine protease inhibitor</keyword>
<proteinExistence type="predicted"/>
<dbReference type="RefSeq" id="XP_017782594.1">
    <property type="nucleotide sequence ID" value="XM_017927105.1"/>
</dbReference>
<protein>
    <submittedName>
        <fullName evidence="4">Serine protease inhibitor dipetalogastin-like</fullName>
    </submittedName>
</protein>
<reference evidence="4" key="1">
    <citation type="submission" date="2025-08" db="UniProtKB">
        <authorList>
            <consortium name="RefSeq"/>
        </authorList>
    </citation>
    <scope>IDENTIFICATION</scope>
    <source>
        <tissue evidence="4">Whole Larva</tissue>
    </source>
</reference>
<dbReference type="Proteomes" id="UP000695000">
    <property type="component" value="Unplaced"/>
</dbReference>
<keyword evidence="1" id="KW-0732">Signal</keyword>
<feature type="domain" description="Kazal-like" evidence="2">
    <location>
        <begin position="14"/>
        <end position="63"/>
    </location>
</feature>
<dbReference type="InterPro" id="IPR036058">
    <property type="entry name" value="Kazal_dom_sf"/>
</dbReference>
<accession>A0ABM1N6Z4</accession>
<dbReference type="InterPro" id="IPR002350">
    <property type="entry name" value="Kazal_dom"/>
</dbReference>
<keyword evidence="4" id="KW-0646">Protease inhibitor</keyword>
<sequence length="340" mass="37772">MKTIAVLLSVVAAAVALEPCVCTYEYSPVCGSDGRTYGNLCGLKCQQREDSALTLAYHGECKIEKRSAEPCKCTKEFNPVCGTDAVTYDNLCLLKCARETDASVYLLYEGACKKNQKPVEICTMEYFPICGSDGRTYGNKCEFDFNRRTKKDLYIVKYGELNIAFDINCREMLSEVQSLIYSSIMKTIAVLLSVVAAAVALEPCACTFDYSPVCGSNGRNYGNECELKCEQRTDSTLTLAYHGECDKICSCTKEFNPVCGTDANTYDNLCLLKCARKDDASLFLLYESACKKDQTVVGICTLEYFAICGSDGHTYGNKCEFDYNRRTKKHLYAVKYGEVC</sequence>
<dbReference type="CDD" id="cd00104">
    <property type="entry name" value="KAZAL_FS"/>
    <property type="match status" value="6"/>
</dbReference>
<keyword evidence="3" id="KW-1185">Reference proteome</keyword>
<name>A0ABM1N6Z4_NICVS</name>
<feature type="domain" description="Kazal-like" evidence="2">
    <location>
        <begin position="65"/>
        <end position="114"/>
    </location>
</feature>
<feature type="domain" description="Kazal-like" evidence="2">
    <location>
        <begin position="300"/>
        <end position="340"/>
    </location>
</feature>
<feature type="domain" description="Kazal-like" evidence="2">
    <location>
        <begin position="116"/>
        <end position="163"/>
    </location>
</feature>
<dbReference type="Pfam" id="PF00050">
    <property type="entry name" value="Kazal_1"/>
    <property type="match status" value="4"/>
</dbReference>
<feature type="domain" description="Kazal-like" evidence="2">
    <location>
        <begin position="198"/>
        <end position="247"/>
    </location>
</feature>
<gene>
    <name evidence="4" type="primary">LOC108566951</name>
</gene>
<feature type="signal peptide" evidence="1">
    <location>
        <begin position="1"/>
        <end position="16"/>
    </location>
</feature>
<evidence type="ECO:0000313" key="4">
    <source>
        <dbReference type="RefSeq" id="XP_017782594.1"/>
    </source>
</evidence>
<dbReference type="PROSITE" id="PS00282">
    <property type="entry name" value="KAZAL_1"/>
    <property type="match status" value="2"/>
</dbReference>
<feature type="chain" id="PRO_5045861655" evidence="1">
    <location>
        <begin position="17"/>
        <end position="340"/>
    </location>
</feature>